<dbReference type="Gene3D" id="2.130.10.130">
    <property type="entry name" value="Integrin alpha, N-terminal"/>
    <property type="match status" value="1"/>
</dbReference>
<evidence type="ECO:0000259" key="14">
    <source>
        <dbReference type="Pfam" id="PF08441"/>
    </source>
</evidence>
<evidence type="ECO:0000256" key="9">
    <source>
        <dbReference type="ARBA" id="ARBA00023136"/>
    </source>
</evidence>
<dbReference type="SMART" id="SM00191">
    <property type="entry name" value="Int_alpha"/>
    <property type="match status" value="5"/>
</dbReference>
<evidence type="ECO:0000256" key="13">
    <source>
        <dbReference type="RuleBase" id="RU003762"/>
    </source>
</evidence>
<evidence type="ECO:0000259" key="16">
    <source>
        <dbReference type="Pfam" id="PF20806"/>
    </source>
</evidence>
<comment type="subcellular location">
    <subcellularLocation>
        <location evidence="1 13">Membrane</location>
        <topology evidence="1 13">Single-pass type I membrane protein</topology>
    </subcellularLocation>
</comment>
<dbReference type="GO" id="GO:0007160">
    <property type="term" value="P:cell-matrix adhesion"/>
    <property type="evidence" value="ECO:0007669"/>
    <property type="project" value="TreeGrafter"/>
</dbReference>
<keyword evidence="3 13" id="KW-0812">Transmembrane</keyword>
<dbReference type="GO" id="GO:0005178">
    <property type="term" value="F:integrin binding"/>
    <property type="evidence" value="ECO:0007669"/>
    <property type="project" value="TreeGrafter"/>
</dbReference>
<name>A0A669QF12_PHACC</name>
<dbReference type="Gene3D" id="2.60.40.1530">
    <property type="entry name" value="ntegrin, alpha v. Chain A, domain 4"/>
    <property type="match status" value="1"/>
</dbReference>
<keyword evidence="18" id="KW-1185">Reference proteome</keyword>
<sequence length="1381" mass="150552">MGGSRFWVGGQRGWSDPCLQGFSGGGGWGLFRGGPGLDVVHWGASTRGSRWRAGDLGRGGAGSALLILRLFLCVQITACARLWLGGGGEERQRARRGRAHGQVCACTGACTPKRVLAQLCACRGRRVYVRALAHTCVHAKLCFSLEACLHKTVHIQARNTRSACTPRCTSARGCTCTGACMQERAIQVQTHIQVYVCTSGCLHTQKPAVCSIRACNFTLSSLLVSVAACTPGSALTQPYARLGVPRCSQPPRCAQTQVRASTPPHSLPPHLRACADRPLRRCGRGEGGRCGCAAPLRGVPGRVRAPPGHAPLLATPLFVPRAHRTAPGRRCPAGCGEVRVCGGGPAMARRFAGLMLLLCAMLRSSAAFNLDTAFPVLKEGSATRGFFGFSVALHRQNERGERYLLLVGAPQDEEPQNGTRTGAVYACPLSPSKSDCERLDIELRSEPDKYIIEDMWLGVTVASQRQPAGRVLACAHRYTKVLWSGSEDQRRMVGRCYVRGNDLSLDLSDEWQTYHNEMCNSNMDAEETGMCQMGASAGFTANIIYFGAPGAYNWQGTNYMLQRETWDLHDFSYPNEKNGNTYIGYAAEVGSGVLQQEAVTVVAGAPRYQHTGAVYLLSTSPQQTLQRSGLLRGHQVGSYFGSAVALADLNNDGWQDLVVGAPYYFKRKQEVGGAVYVYMNEAGGFQPEPSLELTGPSYSAFGFAIASIGDINQDGFQDIAVGAPFEGPGKVYIYHSSAEGLRRIPSQVISGAELGPASMQTFGYALSGGLDVDGNSYPDLLVGSLAERVVLLRARPVINILDKTFTVTPSKVDPARCTPDSCITVTVCFAYNQSAGDPTYKERITLEYTLEADKERHPPRVRFLGTHSATFRGTFPMPDTRCESKELLLLDNIRDKLHPIVLSMNYSLVEQPRSFQLGPHSLNAFPVLNQDQSHQNETKVEFQKECGSDNKCYSNLQLQSAFVTEQNQPLPRLNGTQVLHYSRDTRKLHLSINITNTPTSASNGEDAHEALLNITVPSSLLPSSVRPSGACTFAETVLCELGNPFKRNQRAELIITFEAIGITLDTREVVVWLDLSTQSTQDDLQPVLAQLLVDYSLQSSLSVAPAHLQSHFSGTVMGESAMRSEQDVGSPLAFDFQVMTKGEALGTLGTIVLGFEWPYEIPNGKWLLYPTEIQINNNGTCSPPGGVINPLNLTLLEDGTPTRHRRELGGAEPGEPPITLATGKKAKSEVLLSCSQGTARCIWFECPVPAAQHPATFRVRARVWNSTFIEEYHSFDRVKVDGTATLFLRTHIPTINMRNHTVRFSVDVDSELTEEQPPQVALWLVLVSAAAGLLLLGLIIVLLWKCGFFRRASTRAMYEAKGQKAEMRIQPSETERLTDDY</sequence>
<dbReference type="InterPro" id="IPR032695">
    <property type="entry name" value="Integrin_dom_sf"/>
</dbReference>
<feature type="domain" description="Integrin alpha third immunoglobulin-like" evidence="16">
    <location>
        <begin position="1107"/>
        <end position="1310"/>
    </location>
</feature>
<feature type="repeat" description="FG-GAP" evidence="12">
    <location>
        <begin position="747"/>
        <end position="809"/>
    </location>
</feature>
<evidence type="ECO:0000256" key="5">
    <source>
        <dbReference type="ARBA" id="ARBA00022737"/>
    </source>
</evidence>
<dbReference type="GO" id="GO:0033627">
    <property type="term" value="P:cell adhesion mediated by integrin"/>
    <property type="evidence" value="ECO:0007669"/>
    <property type="project" value="TreeGrafter"/>
</dbReference>
<evidence type="ECO:0000256" key="12">
    <source>
        <dbReference type="PROSITE-ProRule" id="PRU00803"/>
    </source>
</evidence>
<evidence type="ECO:0000256" key="2">
    <source>
        <dbReference type="ARBA" id="ARBA00008054"/>
    </source>
</evidence>
<keyword evidence="6 13" id="KW-0130">Cell adhesion</keyword>
<comment type="similarity">
    <text evidence="2 13">Belongs to the integrin alpha chain family.</text>
</comment>
<evidence type="ECO:0000259" key="15">
    <source>
        <dbReference type="Pfam" id="PF20805"/>
    </source>
</evidence>
<feature type="domain" description="Integrin alpha second immunoglobulin-like" evidence="15">
    <location>
        <begin position="946"/>
        <end position="1091"/>
    </location>
</feature>
<dbReference type="InterPro" id="IPR000413">
    <property type="entry name" value="Integrin_alpha"/>
</dbReference>
<dbReference type="InterPro" id="IPR048286">
    <property type="entry name" value="Integrin_alpha_Ig-like_3"/>
</dbReference>
<dbReference type="Gene3D" id="2.60.40.1460">
    <property type="entry name" value="Integrin domains. Chain A, domain 2"/>
    <property type="match status" value="1"/>
</dbReference>
<proteinExistence type="inferred from homology"/>
<dbReference type="PROSITE" id="PS51470">
    <property type="entry name" value="FG_GAP"/>
    <property type="match status" value="5"/>
</dbReference>
<evidence type="ECO:0000256" key="3">
    <source>
        <dbReference type="ARBA" id="ARBA00022692"/>
    </source>
</evidence>
<dbReference type="Pfam" id="PF20806">
    <property type="entry name" value="Integrin_A_Ig_3"/>
    <property type="match status" value="1"/>
</dbReference>
<dbReference type="Pfam" id="PF01839">
    <property type="entry name" value="FG-GAP"/>
    <property type="match status" value="2"/>
</dbReference>
<feature type="repeat" description="FG-GAP" evidence="12">
    <location>
        <begin position="373"/>
        <end position="436"/>
    </location>
</feature>
<keyword evidence="5" id="KW-0677">Repeat</keyword>
<dbReference type="Pfam" id="PF20805">
    <property type="entry name" value="Integrin_A_Ig_2"/>
    <property type="match status" value="1"/>
</dbReference>
<dbReference type="Gene3D" id="2.60.40.1510">
    <property type="entry name" value="ntegrin, alpha v. Chain A, domain 3"/>
    <property type="match status" value="1"/>
</dbReference>
<dbReference type="InterPro" id="IPR013519">
    <property type="entry name" value="Int_alpha_beta-p"/>
</dbReference>
<dbReference type="Proteomes" id="UP000472261">
    <property type="component" value="Unplaced"/>
</dbReference>
<evidence type="ECO:0000256" key="11">
    <source>
        <dbReference type="ARBA" id="ARBA00023180"/>
    </source>
</evidence>
<evidence type="ECO:0000256" key="4">
    <source>
        <dbReference type="ARBA" id="ARBA00022729"/>
    </source>
</evidence>
<keyword evidence="10 13" id="KW-0675">Receptor</keyword>
<dbReference type="PRINTS" id="PR01185">
    <property type="entry name" value="INTEGRINA"/>
</dbReference>
<dbReference type="InterPro" id="IPR028994">
    <property type="entry name" value="Integrin_alpha_N"/>
</dbReference>
<feature type="domain" description="Integrin alpha first immunoglubulin-like" evidence="14">
    <location>
        <begin position="794"/>
        <end position="945"/>
    </location>
</feature>
<evidence type="ECO:0000256" key="8">
    <source>
        <dbReference type="ARBA" id="ARBA00023037"/>
    </source>
</evidence>
<evidence type="ECO:0000256" key="10">
    <source>
        <dbReference type="ARBA" id="ARBA00023170"/>
    </source>
</evidence>
<dbReference type="PROSITE" id="PS00242">
    <property type="entry name" value="INTEGRIN_ALPHA"/>
    <property type="match status" value="1"/>
</dbReference>
<protein>
    <submittedName>
        <fullName evidence="17">Integrin subunit alpha 3</fullName>
    </submittedName>
</protein>
<dbReference type="InterPro" id="IPR013517">
    <property type="entry name" value="FG-GAP"/>
</dbReference>
<reference evidence="17" key="1">
    <citation type="submission" date="2025-08" db="UniProtKB">
        <authorList>
            <consortium name="Ensembl"/>
        </authorList>
    </citation>
    <scope>IDENTIFICATION</scope>
</reference>
<dbReference type="GO" id="GO:0009897">
    <property type="term" value="C:external side of plasma membrane"/>
    <property type="evidence" value="ECO:0007669"/>
    <property type="project" value="TreeGrafter"/>
</dbReference>
<dbReference type="GO" id="GO:0098609">
    <property type="term" value="P:cell-cell adhesion"/>
    <property type="evidence" value="ECO:0007669"/>
    <property type="project" value="TreeGrafter"/>
</dbReference>
<dbReference type="GO" id="GO:0050900">
    <property type="term" value="P:leukocyte migration"/>
    <property type="evidence" value="ECO:0007669"/>
    <property type="project" value="TreeGrafter"/>
</dbReference>
<keyword evidence="9 13" id="KW-0472">Membrane</keyword>
<dbReference type="Gene3D" id="1.20.5.930">
    <property type="entry name" value="Bicelle-embedded integrin alpha(iib) transmembrane segment"/>
    <property type="match status" value="1"/>
</dbReference>
<evidence type="ECO:0000313" key="18">
    <source>
        <dbReference type="Proteomes" id="UP000472261"/>
    </source>
</evidence>
<keyword evidence="7 13" id="KW-1133">Transmembrane helix</keyword>
<organism evidence="17 18">
    <name type="scientific">Phasianus colchicus</name>
    <name type="common">Common pheasant</name>
    <dbReference type="NCBI Taxonomy" id="9054"/>
    <lineage>
        <taxon>Eukaryota</taxon>
        <taxon>Metazoa</taxon>
        <taxon>Chordata</taxon>
        <taxon>Craniata</taxon>
        <taxon>Vertebrata</taxon>
        <taxon>Euteleostomi</taxon>
        <taxon>Archelosauria</taxon>
        <taxon>Archosauria</taxon>
        <taxon>Dinosauria</taxon>
        <taxon>Saurischia</taxon>
        <taxon>Theropoda</taxon>
        <taxon>Coelurosauria</taxon>
        <taxon>Aves</taxon>
        <taxon>Neognathae</taxon>
        <taxon>Galloanserae</taxon>
        <taxon>Galliformes</taxon>
        <taxon>Phasianidae</taxon>
        <taxon>Phasianinae</taxon>
        <taxon>Phasianus</taxon>
    </lineage>
</organism>
<feature type="repeat" description="FG-GAP" evidence="12">
    <location>
        <begin position="626"/>
        <end position="687"/>
    </location>
</feature>
<evidence type="ECO:0000256" key="7">
    <source>
        <dbReference type="ARBA" id="ARBA00022989"/>
    </source>
</evidence>
<dbReference type="PANTHER" id="PTHR23220">
    <property type="entry name" value="INTEGRIN ALPHA"/>
    <property type="match status" value="1"/>
</dbReference>
<feature type="transmembrane region" description="Helical" evidence="13">
    <location>
        <begin position="1320"/>
        <end position="1344"/>
    </location>
</feature>
<dbReference type="InterPro" id="IPR048285">
    <property type="entry name" value="Integrin_alpha_Ig-like_2"/>
</dbReference>
<dbReference type="Ensembl" id="ENSPCLT00000016760.1">
    <property type="protein sequence ID" value="ENSPCLP00000012621.1"/>
    <property type="gene ID" value="ENSPCLG00000010375.1"/>
</dbReference>
<dbReference type="OMA" id="PRRNGMQ"/>
<keyword evidence="11" id="KW-0325">Glycoprotein</keyword>
<reference evidence="17" key="2">
    <citation type="submission" date="2025-09" db="UniProtKB">
        <authorList>
            <consortium name="Ensembl"/>
        </authorList>
    </citation>
    <scope>IDENTIFICATION</scope>
</reference>
<dbReference type="InterPro" id="IPR013649">
    <property type="entry name" value="Integrin_alpha_Ig-like_1"/>
</dbReference>
<evidence type="ECO:0000256" key="1">
    <source>
        <dbReference type="ARBA" id="ARBA00004479"/>
    </source>
</evidence>
<dbReference type="SUPFAM" id="SSF69179">
    <property type="entry name" value="Integrin domains"/>
    <property type="match status" value="3"/>
</dbReference>
<dbReference type="GO" id="GO:0007229">
    <property type="term" value="P:integrin-mediated signaling pathway"/>
    <property type="evidence" value="ECO:0007669"/>
    <property type="project" value="UniProtKB-KW"/>
</dbReference>
<dbReference type="GO" id="GO:0008305">
    <property type="term" value="C:integrin complex"/>
    <property type="evidence" value="ECO:0007669"/>
    <property type="project" value="InterPro"/>
</dbReference>
<dbReference type="PANTHER" id="PTHR23220:SF89">
    <property type="entry name" value="INTEGRIN ALPHA-3"/>
    <property type="match status" value="1"/>
</dbReference>
<feature type="repeat" description="FG-GAP" evidence="12">
    <location>
        <begin position="568"/>
        <end position="625"/>
    </location>
</feature>
<keyword evidence="4" id="KW-0732">Signal</keyword>
<evidence type="ECO:0000256" key="6">
    <source>
        <dbReference type="ARBA" id="ARBA00022889"/>
    </source>
</evidence>
<evidence type="ECO:0000313" key="17">
    <source>
        <dbReference type="Ensembl" id="ENSPCLP00000012621.1"/>
    </source>
</evidence>
<accession>A0A669QF12</accession>
<feature type="repeat" description="FG-GAP" evidence="12">
    <location>
        <begin position="688"/>
        <end position="743"/>
    </location>
</feature>
<dbReference type="InterPro" id="IPR018184">
    <property type="entry name" value="Integrin_alpha_C_CS"/>
</dbReference>
<dbReference type="Pfam" id="PF08441">
    <property type="entry name" value="Integrin_A_Ig_1"/>
    <property type="match status" value="1"/>
</dbReference>
<keyword evidence="8 13" id="KW-0401">Integrin</keyword>
<dbReference type="SUPFAM" id="SSF69318">
    <property type="entry name" value="Integrin alpha N-terminal domain"/>
    <property type="match status" value="1"/>
</dbReference>